<reference evidence="4 5" key="1">
    <citation type="submission" date="2009-02" db="EMBL/GenBank/DDBJ databases">
        <title>The Genome Sequence of Oxalobacter formigenes OXCC13.</title>
        <authorList>
            <consortium name="The Broad Institute Genome Sequencing Platform"/>
            <person name="Ward D."/>
            <person name="Young S.K."/>
            <person name="Kodira C.D."/>
            <person name="Zeng Q."/>
            <person name="Koehrsen M."/>
            <person name="Alvarado L."/>
            <person name="Berlin A."/>
            <person name="Borenstein D."/>
            <person name="Chen Z."/>
            <person name="Engels R."/>
            <person name="Freedman E."/>
            <person name="Gellesch M."/>
            <person name="Goldberg J."/>
            <person name="Griggs A."/>
            <person name="Gujja S."/>
            <person name="Heiman D."/>
            <person name="Hepburn T."/>
            <person name="Howarth C."/>
            <person name="Jen D."/>
            <person name="Larson L."/>
            <person name="Lewis B."/>
            <person name="Mehta T."/>
            <person name="Park D."/>
            <person name="Pearson M."/>
            <person name="Roberts A."/>
            <person name="Saif S."/>
            <person name="Shea T."/>
            <person name="Shenoy N."/>
            <person name="Sisk P."/>
            <person name="Stolte C."/>
            <person name="Sykes S."/>
            <person name="Walk T."/>
            <person name="White J."/>
            <person name="Yandava C."/>
            <person name="Allison M.J."/>
            <person name="Lander E."/>
            <person name="Nusbaum C."/>
            <person name="Galagan J."/>
            <person name="Birren B."/>
        </authorList>
    </citation>
    <scope>NUCLEOTIDE SEQUENCE [LARGE SCALE GENOMIC DNA]</scope>
    <source>
        <strain evidence="4 5">OXCC13</strain>
    </source>
</reference>
<dbReference type="RefSeq" id="WP_005880614.1">
    <property type="nucleotide sequence ID" value="NZ_CP019430.1"/>
</dbReference>
<protein>
    <submittedName>
        <fullName evidence="4">DNA polymerase III, epsilon subunit</fullName>
    </submittedName>
</protein>
<dbReference type="AlphaFoldDB" id="C3X9H7"/>
<dbReference type="GO" id="GO:0005829">
    <property type="term" value="C:cytosol"/>
    <property type="evidence" value="ECO:0007669"/>
    <property type="project" value="TreeGrafter"/>
</dbReference>
<dbReference type="PANTHER" id="PTHR30231">
    <property type="entry name" value="DNA POLYMERASE III SUBUNIT EPSILON"/>
    <property type="match status" value="1"/>
</dbReference>
<gene>
    <name evidence="4" type="ORF">OFBG_00881</name>
</gene>
<dbReference type="Proteomes" id="UP000005089">
    <property type="component" value="Unassembled WGS sequence"/>
</dbReference>
<dbReference type="STRING" id="847.BRW83_1274"/>
<proteinExistence type="predicted"/>
<evidence type="ECO:0000256" key="1">
    <source>
        <dbReference type="ARBA" id="ARBA00025483"/>
    </source>
</evidence>
<evidence type="ECO:0000313" key="4">
    <source>
        <dbReference type="EMBL" id="EEO29853.1"/>
    </source>
</evidence>
<keyword evidence="5" id="KW-1185">Reference proteome</keyword>
<dbReference type="OrthoDB" id="9804290at2"/>
<dbReference type="HOGENOM" id="CLU_062227_0_0_4"/>
<dbReference type="SMART" id="SM00479">
    <property type="entry name" value="EXOIII"/>
    <property type="match status" value="1"/>
</dbReference>
<evidence type="ECO:0000313" key="5">
    <source>
        <dbReference type="Proteomes" id="UP000005089"/>
    </source>
</evidence>
<evidence type="ECO:0000256" key="2">
    <source>
        <dbReference type="ARBA" id="ARBA00026073"/>
    </source>
</evidence>
<dbReference type="PANTHER" id="PTHR30231:SF37">
    <property type="entry name" value="EXODEOXYRIBONUCLEASE 10"/>
    <property type="match status" value="1"/>
</dbReference>
<feature type="domain" description="Exonuclease" evidence="3">
    <location>
        <begin position="77"/>
        <end position="243"/>
    </location>
</feature>
<dbReference type="eggNOG" id="COG2176">
    <property type="taxonomic scope" value="Bacteria"/>
</dbReference>
<dbReference type="SUPFAM" id="SSF53098">
    <property type="entry name" value="Ribonuclease H-like"/>
    <property type="match status" value="1"/>
</dbReference>
<dbReference type="EMBL" id="GG658170">
    <property type="protein sequence ID" value="EEO29853.1"/>
    <property type="molecule type" value="Genomic_DNA"/>
</dbReference>
<dbReference type="GO" id="GO:0003676">
    <property type="term" value="F:nucleic acid binding"/>
    <property type="evidence" value="ECO:0007669"/>
    <property type="project" value="InterPro"/>
</dbReference>
<dbReference type="FunFam" id="3.30.420.10:FF:000045">
    <property type="entry name" value="3'-5' exonuclease DinG"/>
    <property type="match status" value="1"/>
</dbReference>
<dbReference type="InterPro" id="IPR012337">
    <property type="entry name" value="RNaseH-like_sf"/>
</dbReference>
<dbReference type="Pfam" id="PF00929">
    <property type="entry name" value="RNase_T"/>
    <property type="match status" value="1"/>
</dbReference>
<dbReference type="GO" id="GO:0045004">
    <property type="term" value="P:DNA replication proofreading"/>
    <property type="evidence" value="ECO:0007669"/>
    <property type="project" value="TreeGrafter"/>
</dbReference>
<dbReference type="InterPro" id="IPR013520">
    <property type="entry name" value="Ribonucl_H"/>
</dbReference>
<dbReference type="GeneID" id="77135157"/>
<evidence type="ECO:0000259" key="3">
    <source>
        <dbReference type="SMART" id="SM00479"/>
    </source>
</evidence>
<dbReference type="Gene3D" id="3.30.420.10">
    <property type="entry name" value="Ribonuclease H-like superfamily/Ribonuclease H"/>
    <property type="match status" value="1"/>
</dbReference>
<dbReference type="GO" id="GO:0008408">
    <property type="term" value="F:3'-5' exonuclease activity"/>
    <property type="evidence" value="ECO:0007669"/>
    <property type="project" value="TreeGrafter"/>
</dbReference>
<name>C3X9H7_OXAFO</name>
<accession>C3X9H7</accession>
<organism evidence="4 5">
    <name type="scientific">Oxalobacter formigenes OXCC13</name>
    <dbReference type="NCBI Taxonomy" id="556269"/>
    <lineage>
        <taxon>Bacteria</taxon>
        <taxon>Pseudomonadati</taxon>
        <taxon>Pseudomonadota</taxon>
        <taxon>Betaproteobacteria</taxon>
        <taxon>Burkholderiales</taxon>
        <taxon>Oxalobacteraceae</taxon>
        <taxon>Oxalobacter</taxon>
    </lineage>
</organism>
<sequence length="327" mass="36981">MEDTLFSSLQADLFAEPVTETEAKKDNSPDDVTTLRKRLNKILAKTDDFRILERIPLTRPGIDLPYSLSEKHGDEIAIVFLDTETTGLSSDMDVIIELGLVKALFSPTAHRLVSIERIVSAYEDPGKPITPFITELTGITDDMVRGKRIDETMVAGFLDDAVLIVAHNAAFDRPFFEKRFRGFEEKKWACSLVGIDWNGLGFKNLKLEELVLKSGYFYEAHRACIDCLALAWLLHCQPDAFASLLKQAEKRTVTVQAFGAPFEAKDELKARAYRWHDGTTGPNRHWWKEIAEEELAEEKAFLDELYAHGSERAGFSYKTAAERFKAL</sequence>
<comment type="function">
    <text evidence="1">DNA polymerase III is a complex, multichain enzyme responsible for most of the replicative synthesis in bacteria. The epsilon subunit contain the editing function and is a proofreading 3'-5' exonuclease.</text>
</comment>
<dbReference type="InterPro" id="IPR036397">
    <property type="entry name" value="RNaseH_sf"/>
</dbReference>
<comment type="subunit">
    <text evidence="2">DNA polymerase III contains a core (composed of alpha, epsilon and theta chains) that associates with a tau subunit. This core dimerizes to form the POLIII' complex. PolIII' associates with the gamma complex (composed of gamma, delta, delta', psi and chi chains) and with the beta chain to form the complete DNA polymerase III complex.</text>
</comment>
<dbReference type="CDD" id="cd06127">
    <property type="entry name" value="DEDDh"/>
    <property type="match status" value="1"/>
</dbReference>
<dbReference type="NCBIfam" id="NF006615">
    <property type="entry name" value="PRK09182.1"/>
    <property type="match status" value="1"/>
</dbReference>